<evidence type="ECO:0000313" key="3">
    <source>
        <dbReference type="EMBL" id="KAF9955364.1"/>
    </source>
</evidence>
<feature type="region of interest" description="Disordered" evidence="1">
    <location>
        <begin position="295"/>
        <end position="552"/>
    </location>
</feature>
<dbReference type="GO" id="GO:0016765">
    <property type="term" value="F:transferase activity, transferring alkyl or aryl (other than methyl) groups"/>
    <property type="evidence" value="ECO:0007669"/>
    <property type="project" value="InterPro"/>
</dbReference>
<dbReference type="SUPFAM" id="SSF64005">
    <property type="entry name" value="Undecaprenyl diphosphate synthase"/>
    <property type="match status" value="1"/>
</dbReference>
<dbReference type="PANTHER" id="PTHR36424:SF1">
    <property type="entry name" value="LOW AFFINITY K(+) TRANSPORTER 1-RELATED"/>
    <property type="match status" value="1"/>
</dbReference>
<keyword evidence="2" id="KW-1133">Transmembrane helix</keyword>
<feature type="region of interest" description="Disordered" evidence="1">
    <location>
        <begin position="270"/>
        <end position="289"/>
    </location>
</feature>
<dbReference type="InterPro" id="IPR031606">
    <property type="entry name" value="Kch1/2"/>
</dbReference>
<feature type="compositionally biased region" description="Low complexity" evidence="1">
    <location>
        <begin position="338"/>
        <end position="350"/>
    </location>
</feature>
<evidence type="ECO:0000313" key="4">
    <source>
        <dbReference type="Proteomes" id="UP000738359"/>
    </source>
</evidence>
<evidence type="ECO:0000256" key="1">
    <source>
        <dbReference type="SAM" id="MobiDB-lite"/>
    </source>
</evidence>
<dbReference type="Gene3D" id="3.40.1180.10">
    <property type="entry name" value="Decaprenyl diphosphate synthase-like"/>
    <property type="match status" value="1"/>
</dbReference>
<keyword evidence="2" id="KW-0812">Transmembrane</keyword>
<name>A0A9P6IZN5_MORAP</name>
<comment type="caution">
    <text evidence="3">The sequence shown here is derived from an EMBL/GenBank/DDBJ whole genome shotgun (WGS) entry which is preliminary data.</text>
</comment>
<feature type="transmembrane region" description="Helical" evidence="2">
    <location>
        <begin position="36"/>
        <end position="60"/>
    </location>
</feature>
<dbReference type="Proteomes" id="UP000738359">
    <property type="component" value="Unassembled WGS sequence"/>
</dbReference>
<reference evidence="3" key="1">
    <citation type="journal article" date="2020" name="Fungal Divers.">
        <title>Resolving the Mortierellaceae phylogeny through synthesis of multi-gene phylogenetics and phylogenomics.</title>
        <authorList>
            <person name="Vandepol N."/>
            <person name="Liber J."/>
            <person name="Desiro A."/>
            <person name="Na H."/>
            <person name="Kennedy M."/>
            <person name="Barry K."/>
            <person name="Grigoriev I.V."/>
            <person name="Miller A.N."/>
            <person name="O'Donnell K."/>
            <person name="Stajich J.E."/>
            <person name="Bonito G."/>
        </authorList>
    </citation>
    <scope>NUCLEOTIDE SEQUENCE</scope>
    <source>
        <strain evidence="3">CK1249</strain>
    </source>
</reference>
<dbReference type="Pfam" id="PF16944">
    <property type="entry name" value="KCH"/>
    <property type="match status" value="1"/>
</dbReference>
<dbReference type="AlphaFoldDB" id="A0A9P6IZN5"/>
<dbReference type="GO" id="GO:0015079">
    <property type="term" value="F:potassium ion transmembrane transporter activity"/>
    <property type="evidence" value="ECO:0007669"/>
    <property type="project" value="InterPro"/>
</dbReference>
<feature type="transmembrane region" description="Helical" evidence="2">
    <location>
        <begin position="85"/>
        <end position="105"/>
    </location>
</feature>
<feature type="compositionally biased region" description="Low complexity" evidence="1">
    <location>
        <begin position="451"/>
        <end position="467"/>
    </location>
</feature>
<organism evidence="3 4">
    <name type="scientific">Mortierella alpina</name>
    <name type="common">Oleaginous fungus</name>
    <name type="synonym">Mortierella renispora</name>
    <dbReference type="NCBI Taxonomy" id="64518"/>
    <lineage>
        <taxon>Eukaryota</taxon>
        <taxon>Fungi</taxon>
        <taxon>Fungi incertae sedis</taxon>
        <taxon>Mucoromycota</taxon>
        <taxon>Mortierellomycotina</taxon>
        <taxon>Mortierellomycetes</taxon>
        <taxon>Mortierellales</taxon>
        <taxon>Mortierellaceae</taxon>
        <taxon>Mortierella</taxon>
    </lineage>
</organism>
<protein>
    <submittedName>
        <fullName evidence="3">Uncharacterized protein</fullName>
    </submittedName>
</protein>
<dbReference type="PANTHER" id="PTHR36424">
    <property type="entry name" value="PHEROMONE-REGULATED MEMBRANE PROTEIN 6"/>
    <property type="match status" value="1"/>
</dbReference>
<accession>A0A9P6IZN5</accession>
<dbReference type="OrthoDB" id="2128042at2759"/>
<dbReference type="GO" id="GO:0005886">
    <property type="term" value="C:plasma membrane"/>
    <property type="evidence" value="ECO:0007669"/>
    <property type="project" value="InterPro"/>
</dbReference>
<proteinExistence type="predicted"/>
<feature type="compositionally biased region" description="Gly residues" evidence="1">
    <location>
        <begin position="508"/>
        <end position="522"/>
    </location>
</feature>
<keyword evidence="2" id="KW-0472">Membrane</keyword>
<evidence type="ECO:0000256" key="2">
    <source>
        <dbReference type="SAM" id="Phobius"/>
    </source>
</evidence>
<sequence length="861" mass="96640">MGAHWKREYVQDHKFDFINVDDFVDNSCWRQFTYSLVFAAIIRGILVYCSDIFTAANLLANSNENSFVPKTGVQLELFGRLPFEVYKWLFAGCILLSFLLLGLEIRRARAIVISRDISYAFTSLIASRYYTVRSYPHFCFFAQINNSKKTVDEVAFFCFFTFRNWKRLILADAPRQVINGTILYQTFREHFNSSFFNWDLIIGQGNQYIYKKIALGAMMFTVFMFALSLLMLISAVILYIPLVSHIQGNLKEYCCHKIDKRIDELIRKKSRTRAADEAGKNGRDGVMTNLQQPTLPQVDLLDESPSTAVGTPRTPYAQKKTPTQYHAQTPGSVYNYAQQPKQQQQQQQQQRSDYGYTTPGSGYNNNNNNSNMAHQQQHQPGQQGYDYYQSRSPPALRPTTPGKQKSIIDPYAESAFTSDDHYGNYPAHQGQGPPREMYGGNPYPNGGPGSVGNYYNGGSSRNNSSPYVGQTPPAAGRYENSAHQRPASPIQSQHGSELESHHSSSVGVGHGYGPGLGPGAVAGSGAPVYSSQPRFGQPVARRQDTAQPRNVYRGGGGGGGVGYYRTTIEGGVVIEGNTYVLKPPTLTSRILNILFKPLYFLLYALLHIGLELLVSARTMKTMVQVFFLPHLFPVAPELVRILRQDIQLDKMTKIPRHLAVILPAGDASSEGEEDEWAGQVAQLAQWAVASGIKCLSIMRTDPLHPELVSVLQDRITDSFADFYREEKVVPVALVRTLSPSEEGLSILSPSDQHLDVVVLSKQDGHDRLAAVVQTLGEAARQHRITSEDITMDFMDKELSYELSEPELLIIFKDDLDLSSYPPWHTRLTEIFHHPDQAIIPQYTMFLQALHRYAKCEQRYGK</sequence>
<gene>
    <name evidence="3" type="ORF">BGZ70_010262</name>
</gene>
<dbReference type="InterPro" id="IPR036424">
    <property type="entry name" value="UPP_synth-like_sf"/>
</dbReference>
<feature type="compositionally biased region" description="Low complexity" evidence="1">
    <location>
        <begin position="364"/>
        <end position="389"/>
    </location>
</feature>
<dbReference type="EMBL" id="JAAAHY010000908">
    <property type="protein sequence ID" value="KAF9955364.1"/>
    <property type="molecule type" value="Genomic_DNA"/>
</dbReference>
<feature type="compositionally biased region" description="Basic and acidic residues" evidence="1">
    <location>
        <begin position="270"/>
        <end position="283"/>
    </location>
</feature>
<keyword evidence="4" id="KW-1185">Reference proteome</keyword>
<feature type="compositionally biased region" description="Polar residues" evidence="1">
    <location>
        <begin position="320"/>
        <end position="337"/>
    </location>
</feature>
<feature type="transmembrane region" description="Helical" evidence="2">
    <location>
        <begin position="213"/>
        <end position="240"/>
    </location>
</feature>